<protein>
    <recommendedName>
        <fullName evidence="15">J domain-containing protein</fullName>
    </recommendedName>
</protein>
<dbReference type="Pfam" id="PF01169">
    <property type="entry name" value="GDT1"/>
    <property type="match status" value="1"/>
</dbReference>
<dbReference type="Pfam" id="PF00112">
    <property type="entry name" value="Peptidase_C1"/>
    <property type="match status" value="1"/>
</dbReference>
<evidence type="ECO:0000256" key="3">
    <source>
        <dbReference type="ARBA" id="ARBA00008455"/>
    </source>
</evidence>
<comment type="similarity">
    <text evidence="4">Belongs to the GDT1 family.</text>
</comment>
<keyword evidence="17" id="KW-1185">Reference proteome</keyword>
<dbReference type="InterPro" id="IPR001727">
    <property type="entry name" value="GDT1-like"/>
</dbReference>
<comment type="caution">
    <text evidence="16">The sequence shown here is derived from an EMBL/GenBank/DDBJ whole genome shotgun (WGS) entry which is preliminary data.</text>
</comment>
<keyword evidence="6" id="KW-0999">Mitochondrion inner membrane</keyword>
<keyword evidence="7 14" id="KW-1133">Transmembrane helix</keyword>
<accession>A0AA36HWT4</accession>
<reference evidence="16" key="1">
    <citation type="submission" date="2023-08" db="EMBL/GenBank/DDBJ databases">
        <authorList>
            <person name="Chen Y."/>
            <person name="Shah S."/>
            <person name="Dougan E. K."/>
            <person name="Thang M."/>
            <person name="Chan C."/>
        </authorList>
    </citation>
    <scope>NUCLEOTIDE SEQUENCE</scope>
</reference>
<evidence type="ECO:0000256" key="9">
    <source>
        <dbReference type="ARBA" id="ARBA00023136"/>
    </source>
</evidence>
<dbReference type="InterPro" id="IPR000169">
    <property type="entry name" value="Pept_cys_AS"/>
</dbReference>
<feature type="transmembrane region" description="Helical" evidence="14">
    <location>
        <begin position="678"/>
        <end position="699"/>
    </location>
</feature>
<dbReference type="Gene3D" id="1.10.287.110">
    <property type="entry name" value="DnaJ domain"/>
    <property type="match status" value="1"/>
</dbReference>
<keyword evidence="12" id="KW-0175">Coiled coil</keyword>
<dbReference type="Proteomes" id="UP001178507">
    <property type="component" value="Unassembled WGS sequence"/>
</dbReference>
<comment type="subcellular location">
    <subcellularLocation>
        <location evidence="1">Membrane</location>
        <topology evidence="1">Multi-pass membrane protein</topology>
    </subcellularLocation>
    <subcellularLocation>
        <location evidence="2">Mitochondrion inner membrane</location>
    </subcellularLocation>
</comment>
<dbReference type="PROSITE" id="PS00639">
    <property type="entry name" value="THIOL_PROTEASE_HIS"/>
    <property type="match status" value="1"/>
</dbReference>
<evidence type="ECO:0000256" key="6">
    <source>
        <dbReference type="ARBA" id="ARBA00022792"/>
    </source>
</evidence>
<keyword evidence="8" id="KW-0496">Mitochondrion</keyword>
<dbReference type="PROSITE" id="PS50076">
    <property type="entry name" value="DNAJ_2"/>
    <property type="match status" value="1"/>
</dbReference>
<dbReference type="GO" id="GO:0005743">
    <property type="term" value="C:mitochondrial inner membrane"/>
    <property type="evidence" value="ECO:0007669"/>
    <property type="project" value="UniProtKB-SubCell"/>
</dbReference>
<dbReference type="InterPro" id="IPR039417">
    <property type="entry name" value="Peptidase_C1A_papain-like"/>
</dbReference>
<dbReference type="InterPro" id="IPR013201">
    <property type="entry name" value="Prot_inhib_I29"/>
</dbReference>
<dbReference type="CDD" id="cd02248">
    <property type="entry name" value="Peptidase_C1A"/>
    <property type="match status" value="1"/>
</dbReference>
<evidence type="ECO:0000313" key="16">
    <source>
        <dbReference type="EMBL" id="CAJ1376808.1"/>
    </source>
</evidence>
<dbReference type="PROSITE" id="PS00139">
    <property type="entry name" value="THIOL_PROTEASE_CYS"/>
    <property type="match status" value="1"/>
</dbReference>
<dbReference type="GO" id="GO:0006508">
    <property type="term" value="P:proteolysis"/>
    <property type="evidence" value="ECO:0007669"/>
    <property type="project" value="InterPro"/>
</dbReference>
<comment type="similarity">
    <text evidence="3">Belongs to the peptidase C1 family.</text>
</comment>
<evidence type="ECO:0000256" key="8">
    <source>
        <dbReference type="ARBA" id="ARBA00023128"/>
    </source>
</evidence>
<dbReference type="InterPro" id="IPR036869">
    <property type="entry name" value="J_dom_sf"/>
</dbReference>
<feature type="compositionally biased region" description="Polar residues" evidence="13">
    <location>
        <begin position="75"/>
        <end position="84"/>
    </location>
</feature>
<dbReference type="InterPro" id="IPR000668">
    <property type="entry name" value="Peptidase_C1A_C"/>
</dbReference>
<evidence type="ECO:0000313" key="17">
    <source>
        <dbReference type="Proteomes" id="UP001178507"/>
    </source>
</evidence>
<dbReference type="AlphaFoldDB" id="A0AA36HWT4"/>
<evidence type="ECO:0000256" key="1">
    <source>
        <dbReference type="ARBA" id="ARBA00004141"/>
    </source>
</evidence>
<dbReference type="InterPro" id="IPR025660">
    <property type="entry name" value="Pept_his_AS"/>
</dbReference>
<feature type="coiled-coil region" evidence="12">
    <location>
        <begin position="3"/>
        <end position="44"/>
    </location>
</feature>
<dbReference type="Pfam" id="PF08246">
    <property type="entry name" value="Inhibitor_I29"/>
    <property type="match status" value="1"/>
</dbReference>
<evidence type="ECO:0000256" key="14">
    <source>
        <dbReference type="SAM" id="Phobius"/>
    </source>
</evidence>
<evidence type="ECO:0000256" key="11">
    <source>
        <dbReference type="ARBA" id="ARBA00023157"/>
    </source>
</evidence>
<evidence type="ECO:0000256" key="10">
    <source>
        <dbReference type="ARBA" id="ARBA00023145"/>
    </source>
</evidence>
<dbReference type="InterPro" id="IPR013128">
    <property type="entry name" value="Peptidase_C1A"/>
</dbReference>
<feature type="domain" description="J" evidence="15">
    <location>
        <begin position="732"/>
        <end position="786"/>
    </location>
</feature>
<keyword evidence="9 14" id="KW-0472">Membrane</keyword>
<keyword evidence="11" id="KW-1015">Disulfide bond</keyword>
<evidence type="ECO:0000256" key="7">
    <source>
        <dbReference type="ARBA" id="ARBA00022989"/>
    </source>
</evidence>
<dbReference type="FunFam" id="1.10.287.110:FF:000001">
    <property type="entry name" value="Import inner membrane translocase subunit tim14"/>
    <property type="match status" value="1"/>
</dbReference>
<dbReference type="InterPro" id="IPR038765">
    <property type="entry name" value="Papain-like_cys_pep_sf"/>
</dbReference>
<feature type="region of interest" description="Disordered" evidence="13">
    <location>
        <begin position="75"/>
        <end position="161"/>
    </location>
</feature>
<evidence type="ECO:0000256" key="4">
    <source>
        <dbReference type="ARBA" id="ARBA00009190"/>
    </source>
</evidence>
<evidence type="ECO:0000256" key="13">
    <source>
        <dbReference type="SAM" id="MobiDB-lite"/>
    </source>
</evidence>
<dbReference type="InterPro" id="IPR001623">
    <property type="entry name" value="DnaJ_domain"/>
</dbReference>
<keyword evidence="5 14" id="KW-0812">Transmembrane</keyword>
<evidence type="ECO:0000256" key="5">
    <source>
        <dbReference type="ARBA" id="ARBA00022692"/>
    </source>
</evidence>
<evidence type="ECO:0000256" key="2">
    <source>
        <dbReference type="ARBA" id="ARBA00004273"/>
    </source>
</evidence>
<dbReference type="GO" id="GO:0046873">
    <property type="term" value="F:metal ion transmembrane transporter activity"/>
    <property type="evidence" value="ECO:0007669"/>
    <property type="project" value="InterPro"/>
</dbReference>
<dbReference type="CDD" id="cd06257">
    <property type="entry name" value="DnaJ"/>
    <property type="match status" value="1"/>
</dbReference>
<dbReference type="SMART" id="SM00645">
    <property type="entry name" value="Pept_C1"/>
    <property type="match status" value="1"/>
</dbReference>
<dbReference type="GO" id="GO:0008234">
    <property type="term" value="F:cysteine-type peptidase activity"/>
    <property type="evidence" value="ECO:0007669"/>
    <property type="project" value="InterPro"/>
</dbReference>
<organism evidence="16 17">
    <name type="scientific">Effrenium voratum</name>
    <dbReference type="NCBI Taxonomy" id="2562239"/>
    <lineage>
        <taxon>Eukaryota</taxon>
        <taxon>Sar</taxon>
        <taxon>Alveolata</taxon>
        <taxon>Dinophyceae</taxon>
        <taxon>Suessiales</taxon>
        <taxon>Symbiodiniaceae</taxon>
        <taxon>Effrenium</taxon>
    </lineage>
</organism>
<sequence length="787" mass="84568">MGLQAQRQQLASAQEELAGVRLQLEAETRAREAAEERLREASVDFARKLAAMQARVLEAERDVVLGSQVLVARSAPSSGGTMAISSPEGLSRASDTPRRLAPVPPPPRADEAAFSRCRVRAGPGGGASGRRTRSAQHRLEPLESPEGLPSEELEEVEQSLKDSSAKEKKSWAIAIQALTLTFLAEWGDRSQISTIALAAAKDPLGVTLGGIIGHSCCTTLAVLGGRVLAEHISERMVVTAGGVLFLCFAVHGAIMGAGARCYVAGRLAEQCFERSRQQANQTNMKFVAILPLAAAVVLQGPEKYEDAFHQFLDKHHRGYKKGSTEYVQRLELFTQRFEEAQHLNSQPGRTWKAGITPLADLTSQELSKLKGWAGAASPTRGHGKQLRSGMSLLQNDLPEEFMNWTTLETLKDVNDQGSCGSCWAVTAATVLDTHREIYHKEEASSDLSAQQLVDCVPNPRNCGGSGGCSGATVELAMAYTLKNGLATEATVPYAGTDGTCTSSSLLQFAGQEDVLASGVRMASADSIGFQTLRMRGWERLPENKYEPLMRALVFRGPVAVSVSATGWEMYLEGVFGDCSKDAVIDHAVTLIGYGKDAARDMKYWTIQNSWGSSFGEEGKIRLHRQDDEDQYCGVDRQPQLGTACEGGPAEVRVCGMRGSAREAAVPRRPPEPQSQGGMPWPAIILGGIGIGAFAARSGFRALRASGVKMNITMPSFSGGGIQGFETPMSRGEARKILNISSVAPSKDAVREAHRRLLIANHPDKGGSTYIASKINEAKEVMLGKKTT</sequence>
<name>A0AA36HWT4_9DINO</name>
<dbReference type="PANTHER" id="PTHR12411">
    <property type="entry name" value="CYSTEINE PROTEASE FAMILY C1-RELATED"/>
    <property type="match status" value="1"/>
</dbReference>
<keyword evidence="10" id="KW-0865">Zymogen</keyword>
<dbReference type="Gene3D" id="3.90.70.10">
    <property type="entry name" value="Cysteine proteinases"/>
    <property type="match status" value="1"/>
</dbReference>
<dbReference type="SMART" id="SM00848">
    <property type="entry name" value="Inhibitor_I29"/>
    <property type="match status" value="1"/>
</dbReference>
<gene>
    <name evidence="16" type="ORF">EVOR1521_LOCUS5773</name>
</gene>
<proteinExistence type="inferred from homology"/>
<dbReference type="SUPFAM" id="SSF54001">
    <property type="entry name" value="Cysteine proteinases"/>
    <property type="match status" value="1"/>
</dbReference>
<evidence type="ECO:0000256" key="12">
    <source>
        <dbReference type="SAM" id="Coils"/>
    </source>
</evidence>
<dbReference type="PRINTS" id="PR00705">
    <property type="entry name" value="PAPAIN"/>
</dbReference>
<dbReference type="EMBL" id="CAUJNA010000422">
    <property type="protein sequence ID" value="CAJ1376808.1"/>
    <property type="molecule type" value="Genomic_DNA"/>
</dbReference>
<evidence type="ECO:0000259" key="15">
    <source>
        <dbReference type="PROSITE" id="PS50076"/>
    </source>
</evidence>
<dbReference type="SUPFAM" id="SSF46565">
    <property type="entry name" value="Chaperone J-domain"/>
    <property type="match status" value="1"/>
</dbReference>